<evidence type="ECO:0000256" key="2">
    <source>
        <dbReference type="ARBA" id="ARBA00022450"/>
    </source>
</evidence>
<dbReference type="InterPro" id="IPR014030">
    <property type="entry name" value="Ketoacyl_synth_N"/>
</dbReference>
<keyword evidence="5" id="KW-0521">NADP</keyword>
<evidence type="ECO:0000313" key="14">
    <source>
        <dbReference type="Proteomes" id="UP000249363"/>
    </source>
</evidence>
<dbReference type="Pfam" id="PF16197">
    <property type="entry name" value="KAsynt_C_assoc"/>
    <property type="match status" value="1"/>
</dbReference>
<dbReference type="Pfam" id="PF08659">
    <property type="entry name" value="KR"/>
    <property type="match status" value="1"/>
</dbReference>
<dbReference type="InterPro" id="IPR049552">
    <property type="entry name" value="PKS_DH_N"/>
</dbReference>
<evidence type="ECO:0000256" key="6">
    <source>
        <dbReference type="ARBA" id="ARBA00023002"/>
    </source>
</evidence>
<dbReference type="GO" id="GO:0006633">
    <property type="term" value="P:fatty acid biosynthetic process"/>
    <property type="evidence" value="ECO:0007669"/>
    <property type="project" value="InterPro"/>
</dbReference>
<dbReference type="SUPFAM" id="SSF53901">
    <property type="entry name" value="Thiolase-like"/>
    <property type="match status" value="1"/>
</dbReference>
<dbReference type="Pfam" id="PF08240">
    <property type="entry name" value="ADH_N"/>
    <property type="match status" value="1"/>
</dbReference>
<dbReference type="InterPro" id="IPR011032">
    <property type="entry name" value="GroES-like_sf"/>
</dbReference>
<dbReference type="CDD" id="cd05195">
    <property type="entry name" value="enoyl_red"/>
    <property type="match status" value="1"/>
</dbReference>
<dbReference type="Gene3D" id="1.10.1200.10">
    <property type="entry name" value="ACP-like"/>
    <property type="match status" value="1"/>
</dbReference>
<evidence type="ECO:0000313" key="13">
    <source>
        <dbReference type="EMBL" id="RAO68061.1"/>
    </source>
</evidence>
<dbReference type="SMART" id="SM00825">
    <property type="entry name" value="PKS_KS"/>
    <property type="match status" value="1"/>
</dbReference>
<dbReference type="GeneID" id="63793289"/>
<dbReference type="SUPFAM" id="SSF52151">
    <property type="entry name" value="FabD/lysophospholipase-like"/>
    <property type="match status" value="1"/>
</dbReference>
<dbReference type="Proteomes" id="UP000249363">
    <property type="component" value="Unassembled WGS sequence"/>
</dbReference>
<dbReference type="SMART" id="SM00823">
    <property type="entry name" value="PKS_PP"/>
    <property type="match status" value="1"/>
</dbReference>
<keyword evidence="2" id="KW-0596">Phosphopantetheine</keyword>
<name>A0A364KX39_TALAM</name>
<dbReference type="InterPro" id="IPR036291">
    <property type="entry name" value="NAD(P)-bd_dom_sf"/>
</dbReference>
<dbReference type="GO" id="GO:0031177">
    <property type="term" value="F:phosphopantetheine binding"/>
    <property type="evidence" value="ECO:0007669"/>
    <property type="project" value="InterPro"/>
</dbReference>
<evidence type="ECO:0000256" key="8">
    <source>
        <dbReference type="ARBA" id="ARBA00023315"/>
    </source>
</evidence>
<dbReference type="InterPro" id="IPR050091">
    <property type="entry name" value="PKS_NRPS_Biosynth_Enz"/>
</dbReference>
<dbReference type="CDD" id="cd05274">
    <property type="entry name" value="KR_FAS_SDR_x"/>
    <property type="match status" value="1"/>
</dbReference>
<feature type="region of interest" description="C-terminal hotdog fold" evidence="9">
    <location>
        <begin position="1114"/>
        <end position="1268"/>
    </location>
</feature>
<dbReference type="PROSITE" id="PS00606">
    <property type="entry name" value="KS3_1"/>
    <property type="match status" value="1"/>
</dbReference>
<dbReference type="InterPro" id="IPR001227">
    <property type="entry name" value="Ac_transferase_dom_sf"/>
</dbReference>
<dbReference type="PROSITE" id="PS52019">
    <property type="entry name" value="PKS_MFAS_DH"/>
    <property type="match status" value="1"/>
</dbReference>
<dbReference type="SMART" id="SM00826">
    <property type="entry name" value="PKS_DH"/>
    <property type="match status" value="1"/>
</dbReference>
<evidence type="ECO:0000256" key="7">
    <source>
        <dbReference type="ARBA" id="ARBA00023268"/>
    </source>
</evidence>
<dbReference type="InterPro" id="IPR036736">
    <property type="entry name" value="ACP-like_sf"/>
</dbReference>
<evidence type="ECO:0000259" key="12">
    <source>
        <dbReference type="PROSITE" id="PS52019"/>
    </source>
</evidence>
<feature type="active site" description="Proton acceptor; for dehydratase activity" evidence="9">
    <location>
        <position position="998"/>
    </location>
</feature>
<feature type="domain" description="Carrier" evidence="10">
    <location>
        <begin position="2509"/>
        <end position="2587"/>
    </location>
</feature>
<dbReference type="CDD" id="cd00833">
    <property type="entry name" value="PKS"/>
    <property type="match status" value="1"/>
</dbReference>
<dbReference type="Pfam" id="PF23297">
    <property type="entry name" value="ACP_SdgA_C"/>
    <property type="match status" value="1"/>
</dbReference>
<dbReference type="InterPro" id="IPR014043">
    <property type="entry name" value="Acyl_transferase_dom"/>
</dbReference>
<dbReference type="Pfam" id="PF08242">
    <property type="entry name" value="Methyltransf_12"/>
    <property type="match status" value="1"/>
</dbReference>
<dbReference type="Gene3D" id="3.40.50.150">
    <property type="entry name" value="Vaccinia Virus protein VP39"/>
    <property type="match status" value="1"/>
</dbReference>
<dbReference type="GO" id="GO:0004312">
    <property type="term" value="F:fatty acid synthase activity"/>
    <property type="evidence" value="ECO:0007669"/>
    <property type="project" value="TreeGrafter"/>
</dbReference>
<dbReference type="InterPro" id="IPR020807">
    <property type="entry name" value="PKS_DH"/>
</dbReference>
<dbReference type="Pfam" id="PF21089">
    <property type="entry name" value="PKS_DH_N"/>
    <property type="match status" value="1"/>
</dbReference>
<dbReference type="Gene3D" id="3.40.50.720">
    <property type="entry name" value="NAD(P)-binding Rossmann-like Domain"/>
    <property type="match status" value="3"/>
</dbReference>
<evidence type="ECO:0000256" key="1">
    <source>
        <dbReference type="ARBA" id="ARBA00005179"/>
    </source>
</evidence>
<dbReference type="Gene3D" id="3.40.366.10">
    <property type="entry name" value="Malonyl-Coenzyme A Acyl Carrier Protein, domain 2"/>
    <property type="match status" value="1"/>
</dbReference>
<dbReference type="Pfam" id="PF02801">
    <property type="entry name" value="Ketoacyl-synt_C"/>
    <property type="match status" value="1"/>
</dbReference>
<dbReference type="InterPro" id="IPR049551">
    <property type="entry name" value="PKS_DH_C"/>
</dbReference>
<dbReference type="Pfam" id="PF00698">
    <property type="entry name" value="Acyl_transf_1"/>
    <property type="match status" value="1"/>
</dbReference>
<dbReference type="PANTHER" id="PTHR43775:SF50">
    <property type="entry name" value="HIGHLY REDUCING POLYKETIDE SYNTHASE SRDA"/>
    <property type="match status" value="1"/>
</dbReference>
<evidence type="ECO:0000256" key="4">
    <source>
        <dbReference type="ARBA" id="ARBA00022679"/>
    </source>
</evidence>
<keyword evidence="4" id="KW-0808">Transferase</keyword>
<dbReference type="InterPro" id="IPR016035">
    <property type="entry name" value="Acyl_Trfase/lysoPLipase"/>
</dbReference>
<dbReference type="GO" id="GO:0004315">
    <property type="term" value="F:3-oxoacyl-[acyl-carrier-protein] synthase activity"/>
    <property type="evidence" value="ECO:0007669"/>
    <property type="project" value="InterPro"/>
</dbReference>
<keyword evidence="8" id="KW-0012">Acyltransferase</keyword>
<dbReference type="Gene3D" id="3.40.47.10">
    <property type="match status" value="1"/>
</dbReference>
<dbReference type="InterPro" id="IPR013968">
    <property type="entry name" value="PKS_KR"/>
</dbReference>
<dbReference type="InterPro" id="IPR020806">
    <property type="entry name" value="PKS_PP-bd"/>
</dbReference>
<reference evidence="13 14" key="1">
    <citation type="journal article" date="2017" name="Biotechnol. Biofuels">
        <title>Differential beta-glucosidase expression as a function of carbon source availability in Talaromyces amestolkiae: a genomic and proteomic approach.</title>
        <authorList>
            <person name="de Eugenio L.I."/>
            <person name="Mendez-Liter J.A."/>
            <person name="Nieto-Dominguez M."/>
            <person name="Alonso L."/>
            <person name="Gil-Munoz J."/>
            <person name="Barriuso J."/>
            <person name="Prieto A."/>
            <person name="Martinez M.J."/>
        </authorList>
    </citation>
    <scope>NUCLEOTIDE SEQUENCE [LARGE SCALE GENOMIC DNA]</scope>
    <source>
        <strain evidence="13 14">CIB</strain>
    </source>
</reference>
<dbReference type="STRING" id="1196081.A0A364KX39"/>
<dbReference type="InterPro" id="IPR016036">
    <property type="entry name" value="Malonyl_transacylase_ACP-bd"/>
</dbReference>
<dbReference type="InterPro" id="IPR013217">
    <property type="entry name" value="Methyltransf_12"/>
</dbReference>
<feature type="active site" description="Proton donor; for dehydratase activity" evidence="9">
    <location>
        <position position="1181"/>
    </location>
</feature>
<keyword evidence="7" id="KW-0511">Multifunctional enzyme</keyword>
<dbReference type="SUPFAM" id="SSF51735">
    <property type="entry name" value="NAD(P)-binding Rossmann-fold domains"/>
    <property type="match status" value="2"/>
</dbReference>
<dbReference type="InterPro" id="IPR029063">
    <property type="entry name" value="SAM-dependent_MTases_sf"/>
</dbReference>
<dbReference type="GO" id="GO:0016491">
    <property type="term" value="F:oxidoreductase activity"/>
    <property type="evidence" value="ECO:0007669"/>
    <property type="project" value="UniProtKB-KW"/>
</dbReference>
<organism evidence="13 14">
    <name type="scientific">Talaromyces amestolkiae</name>
    <dbReference type="NCBI Taxonomy" id="1196081"/>
    <lineage>
        <taxon>Eukaryota</taxon>
        <taxon>Fungi</taxon>
        <taxon>Dikarya</taxon>
        <taxon>Ascomycota</taxon>
        <taxon>Pezizomycotina</taxon>
        <taxon>Eurotiomycetes</taxon>
        <taxon>Eurotiomycetidae</taxon>
        <taxon>Eurotiales</taxon>
        <taxon>Trichocomaceae</taxon>
        <taxon>Talaromyces</taxon>
        <taxon>Talaromyces sect. Talaromyces</taxon>
    </lineage>
</organism>
<dbReference type="RefSeq" id="XP_040732577.1">
    <property type="nucleotide sequence ID" value="XM_040876400.1"/>
</dbReference>
<gene>
    <name evidence="13" type="ORF">BHQ10_004073</name>
</gene>
<dbReference type="SUPFAM" id="SSF53335">
    <property type="entry name" value="S-adenosyl-L-methionine-dependent methyltransferases"/>
    <property type="match status" value="1"/>
</dbReference>
<accession>A0A364KX39</accession>
<dbReference type="EMBL" id="MIKG01000006">
    <property type="protein sequence ID" value="RAO68061.1"/>
    <property type="molecule type" value="Genomic_DNA"/>
</dbReference>
<dbReference type="GO" id="GO:0008168">
    <property type="term" value="F:methyltransferase activity"/>
    <property type="evidence" value="ECO:0007669"/>
    <property type="project" value="UniProtKB-KW"/>
</dbReference>
<comment type="pathway">
    <text evidence="1">Secondary metabolite biosynthesis.</text>
</comment>
<dbReference type="SMART" id="SM00829">
    <property type="entry name" value="PKS_ER"/>
    <property type="match status" value="1"/>
</dbReference>
<dbReference type="InterPro" id="IPR013154">
    <property type="entry name" value="ADH-like_N"/>
</dbReference>
<dbReference type="Pfam" id="PF00109">
    <property type="entry name" value="ketoacyl-synt"/>
    <property type="match status" value="1"/>
</dbReference>
<protein>
    <submittedName>
        <fullName evidence="13">Uncharacterized protein</fullName>
    </submittedName>
</protein>
<dbReference type="SMART" id="SM00822">
    <property type="entry name" value="PKS_KR"/>
    <property type="match status" value="1"/>
</dbReference>
<evidence type="ECO:0000259" key="10">
    <source>
        <dbReference type="PROSITE" id="PS50075"/>
    </source>
</evidence>
<dbReference type="OrthoDB" id="329835at2759"/>
<dbReference type="InterPro" id="IPR042104">
    <property type="entry name" value="PKS_dehydratase_sf"/>
</dbReference>
<dbReference type="InterPro" id="IPR013149">
    <property type="entry name" value="ADH-like_C"/>
</dbReference>
<dbReference type="InterPro" id="IPR018201">
    <property type="entry name" value="Ketoacyl_synth_AS"/>
</dbReference>
<dbReference type="GO" id="GO:0044550">
    <property type="term" value="P:secondary metabolite biosynthetic process"/>
    <property type="evidence" value="ECO:0007669"/>
    <property type="project" value="TreeGrafter"/>
</dbReference>
<dbReference type="SMART" id="SM00827">
    <property type="entry name" value="PKS_AT"/>
    <property type="match status" value="1"/>
</dbReference>
<evidence type="ECO:0000259" key="11">
    <source>
        <dbReference type="PROSITE" id="PS52004"/>
    </source>
</evidence>
<dbReference type="PROSITE" id="PS50075">
    <property type="entry name" value="CARRIER"/>
    <property type="match status" value="1"/>
</dbReference>
<dbReference type="InterPro" id="IPR020843">
    <property type="entry name" value="ER"/>
</dbReference>
<comment type="caution">
    <text evidence="13">The sequence shown here is derived from an EMBL/GenBank/DDBJ whole genome shotgun (WGS) entry which is preliminary data.</text>
</comment>
<dbReference type="InterPro" id="IPR057326">
    <property type="entry name" value="KR_dom"/>
</dbReference>
<dbReference type="GO" id="GO:0032259">
    <property type="term" value="P:methylation"/>
    <property type="evidence" value="ECO:0007669"/>
    <property type="project" value="UniProtKB-KW"/>
</dbReference>
<dbReference type="SUPFAM" id="SSF47336">
    <property type="entry name" value="ACP-like"/>
    <property type="match status" value="1"/>
</dbReference>
<evidence type="ECO:0000256" key="3">
    <source>
        <dbReference type="ARBA" id="ARBA00022553"/>
    </source>
</evidence>
<keyword evidence="14" id="KW-1185">Reference proteome</keyword>
<dbReference type="Pfam" id="PF14765">
    <property type="entry name" value="PS-DH"/>
    <property type="match status" value="1"/>
</dbReference>
<dbReference type="PROSITE" id="PS00012">
    <property type="entry name" value="PHOSPHOPANTETHEINE"/>
    <property type="match status" value="1"/>
</dbReference>
<dbReference type="SUPFAM" id="SSF55048">
    <property type="entry name" value="Probable ACP-binding domain of malonyl-CoA ACP transacylase"/>
    <property type="match status" value="1"/>
</dbReference>
<dbReference type="InterPro" id="IPR020841">
    <property type="entry name" value="PKS_Beta-ketoAc_synthase_dom"/>
</dbReference>
<sequence>MPSASVTNGISNGVYANGTDPIAIVGMGCRWPGDVRDVSGFWELLKRKQSGYRKFGDHRFELSGFQHPNPDRPGSIATEGGFLLSEDPRLFDHTFFGMTALEVETMAPDQRKLLEVVYEAFENAGVSWDEFSGSRTGVYVGNFSNDHGFIQERDPDHPRQYASTGSSVSILSNRVNYIFDLQGPSVTLDTACSSSMYALHLAFAAIRNGDCDSAIVAASNTIMDPSTQLMMTKLGVLSATSTCHTFDAAADGYARGEGFVALYLKKANDAIMGGCPIRAVIRGTAVNANGRTGGITHPSKEGQEAVIRKAYENAGNLPLEETTYFECHGTGTPVGDPIEISAIGSVFASVRTPDDPLLIGSVKTNLGHTESCSAIAGIMKCVLAFESGIIPPSIGIQKLNPKIDFSGARVKVLTELTPWPRGKIKRASINSFGYGGANGHCIIDDVHNVFPNYIKPGLMAGDDNDPKDTNGYTSRLSDQILPRLVQNPSASTRDIVLLPFSSHNEASLKLNVAALREEISRHSLADVAYTLSAKRSRFMQRTVALANKDNPVEALEEVGEVYNSGSQRPKLGFVFTGQGAQWPAMGKELFNYSVFQNSIHFQDHVLAQLPEPPSWSVEDVLRGNVQSGRIHEPEVSQTVCSALQIGILDLLWSWRIYPSAVVGHSSGEIAATYAAGRITRAEAIVSAYFRGRAVSLNRLDGLMLAAGLGPEEVATHLIGLEDKIKIAAINSPSSVTLSGDSGDVKDLSAKLTDLNIFNRVLQTGGNAYHSHHMLPLSQIYDQTLSAGLKFISGKDLSNVSMRYPQVTWVSSVTPHNDTADVQILGADYWKSNLISAVRFSEAVAKMVTPGGIDLLVEIGPHAALKSPLQQILKSVGSEMPYLASLKRSEDSQVNLLQLAGRLFCHNAELNLVAINSVDKTGDNSELQYEHGCLAIDLPPYKYAYGPIVYYENRYSKELRGRNILRHDLLGSKLPGGSRIRPQWRNVLRLKDLPWLSDHRLIPHPVFPATGYIATAIEAASRAYTELSDPLPITGFSLRNFSISNALRIPEDDHGVEIVTTLDQVDSATGKSPAWVRCTISSVSRETGSWTEHCNGLVKIEISSSRAGDIITTCMDSRAVNTKNWYRRFAEIGLGYGSAFQGLSEIQADPAKNLAIAKVSLDTTQGTIVGESDYPLHPASLDAIFQLGLIACHGGQIDKARRGFVPVHIPSFYLQNASHKKGKAVSIAHGELRGLRGAYTTMQMVNESGEVVLDIQNMRCVSYSEQSYCSTALERPFAAPIIRQVWKPDIRTLKTDQANMIFPTPASNASKAHLFDIFDRICSLMIAEIDGKFGNNAAVNRTSDIHHFLEWCKRRMSDKNQWIDEAKSLTGSQRQQLIKRLVEENSKYSDVKISAEVFNNIKDIMYGRKTGLDVIVPNGLLTSMYDDGVIMTGAFPQISRVFESIGHSSPNLRILEIGAGTGNATRIIMKALLDKNGIKRYKSYTFTDVSSSFLNIARGSFAEHPDMDFSVLDIEQDPLTQGYEQSYDLVIASECLHATASISRTLDHCRQLVKLGGRIVLVENIRTILGQGVVLGTLAGYWSGISEGRVDSPFLTAEGWDSALKNAGFTGTDIILDDYPQPYSVAATIVSTAVDTVNVTNTVDSAKEAVFIHVSDKPVLMGRLVSKYNQCGIATKSVHIDEMTDLSPNSRYILYADDGDFLINTLATRLYAIQDLVRNCSSMTWITSSGMIKGKNPKAGVVAGLVRTLATENPTSRFLMIDVDPESDVNDINLVRSIFEQEITLQVPIRGETEDQEFVWQDGCLWVSRLTPDAGLASQLRLSETNPKDATMLPFGRHGPIRAAFETPGVLTTLYFKQYEEMWKPLPQDWIQVKVAAVGLNWKDLAVSAGRFDLNSFSSEFSGEVAAVGSAVTELKVGDRVYGMGRGHFGNYVRTPASYCQVLAPSDDYIEMATIPLVYMTAVYAFEHATGVKAGEKVLIQTATGGLGLAAIQLARSKGAEVFATVGNEEKARYLIKHIGVAESRIFSSRDITAIPKLIKASGGKGFDVVLGTATGDMLYESLKLVAPLGRYIDVGRVDVQNSMMLGLDLFQKSATFSSFDLGVVMDANPSMGHILMKKVHQYFRAGQIAPIPSILPSDVSQLGQVFLGFSKGAHIGKLVITFMDPDSLVRMVPPVPRATFDESAEYVITGGLGGLGRSVIDWMVKHGARHFLVVSRSGARTAEAQALVDRLGAQDIDVKAVACDVSKLHEIVRLIRETNAVRSIKGVVHTAVSYEDLSFDKLSVDKWNAGLAAKVIGTENLHEATKSLPLNFFVMTTSIDSIVSLATQSAYNAANTFQELFARYRRRQGLVASTASFGLITDVGHLSTNMTTVNLMARNKTLSLSEVEFLNNLELAFLNSESPFTEDTEPWAGAKDDPLSGATVITCMDPAALAAKKRDEEGTGNSGGLVPRWYSDGRVALIMRAFDDALKHADDTTSSSKDSGSNSAATQLRDQYDQLIKAGSDHQSQAKKFVTGAIVKAVADTLFVDASSIDASKTVAAYGVDSLIAAELRNWFNNVFRADISLLDLLDTKNNISALATVIVSKALKA</sequence>
<evidence type="ECO:0000256" key="5">
    <source>
        <dbReference type="ARBA" id="ARBA00022857"/>
    </source>
</evidence>
<dbReference type="InterPro" id="IPR032821">
    <property type="entry name" value="PKS_assoc"/>
</dbReference>
<dbReference type="Pfam" id="PF00107">
    <property type="entry name" value="ADH_zinc_N"/>
    <property type="match status" value="1"/>
</dbReference>
<dbReference type="InterPro" id="IPR049900">
    <property type="entry name" value="PKS_mFAS_DH"/>
</dbReference>
<dbReference type="InterPro" id="IPR009081">
    <property type="entry name" value="PP-bd_ACP"/>
</dbReference>
<dbReference type="InterPro" id="IPR006162">
    <property type="entry name" value="Ppantetheine_attach_site"/>
</dbReference>
<keyword evidence="3" id="KW-0597">Phosphoprotein</keyword>
<dbReference type="SUPFAM" id="SSF50129">
    <property type="entry name" value="GroES-like"/>
    <property type="match status" value="1"/>
</dbReference>
<keyword evidence="6" id="KW-0560">Oxidoreductase</keyword>
<dbReference type="Gene3D" id="3.10.129.110">
    <property type="entry name" value="Polyketide synthase dehydratase"/>
    <property type="match status" value="1"/>
</dbReference>
<dbReference type="Gene3D" id="3.90.180.10">
    <property type="entry name" value="Medium-chain alcohol dehydrogenases, catalytic domain"/>
    <property type="match status" value="1"/>
</dbReference>
<dbReference type="PANTHER" id="PTHR43775">
    <property type="entry name" value="FATTY ACID SYNTHASE"/>
    <property type="match status" value="1"/>
</dbReference>
<feature type="domain" description="Ketosynthase family 3 (KS3)" evidence="11">
    <location>
        <begin position="19"/>
        <end position="445"/>
    </location>
</feature>
<dbReference type="InterPro" id="IPR014031">
    <property type="entry name" value="Ketoacyl_synth_C"/>
</dbReference>
<dbReference type="CDD" id="cd02440">
    <property type="entry name" value="AdoMet_MTases"/>
    <property type="match status" value="1"/>
</dbReference>
<proteinExistence type="predicted"/>
<dbReference type="PROSITE" id="PS52004">
    <property type="entry name" value="KS3_2"/>
    <property type="match status" value="1"/>
</dbReference>
<evidence type="ECO:0000256" key="9">
    <source>
        <dbReference type="PROSITE-ProRule" id="PRU01363"/>
    </source>
</evidence>
<dbReference type="InterPro" id="IPR016039">
    <property type="entry name" value="Thiolase-like"/>
</dbReference>
<feature type="region of interest" description="N-terminal hotdog fold" evidence="9">
    <location>
        <begin position="966"/>
        <end position="1104"/>
    </location>
</feature>
<feature type="domain" description="PKS/mFAS DH" evidence="12">
    <location>
        <begin position="966"/>
        <end position="1268"/>
    </location>
</feature>